<evidence type="ECO:0000313" key="1">
    <source>
        <dbReference type="EMBL" id="AWH85397.1"/>
    </source>
</evidence>
<name>A0A2S1QY99_9FLAO</name>
<dbReference type="EMBL" id="CP029186">
    <property type="protein sequence ID" value="AWH85397.1"/>
    <property type="molecule type" value="Genomic_DNA"/>
</dbReference>
<keyword evidence="2" id="KW-1185">Reference proteome</keyword>
<proteinExistence type="predicted"/>
<protein>
    <submittedName>
        <fullName evidence="1">Nuclease</fullName>
    </submittedName>
</protein>
<dbReference type="KEGG" id="falb:HYN59_09845"/>
<evidence type="ECO:0000313" key="2">
    <source>
        <dbReference type="Proteomes" id="UP000244929"/>
    </source>
</evidence>
<dbReference type="Proteomes" id="UP000244929">
    <property type="component" value="Chromosome"/>
</dbReference>
<dbReference type="AlphaFoldDB" id="A0A2S1QY99"/>
<dbReference type="OrthoDB" id="2081270at2"/>
<accession>A0A2S1QY99</accession>
<reference evidence="1 2" key="1">
    <citation type="submission" date="2018-04" db="EMBL/GenBank/DDBJ databases">
        <title>Genome sequencing of Flavobacterium sp. HYN0059.</title>
        <authorList>
            <person name="Yi H."/>
            <person name="Baek C."/>
        </authorList>
    </citation>
    <scope>NUCLEOTIDE SEQUENCE [LARGE SCALE GENOMIC DNA]</scope>
    <source>
        <strain evidence="1 2">HYN0059</strain>
    </source>
</reference>
<organism evidence="1 2">
    <name type="scientific">Flavobacterium album</name>
    <dbReference type="NCBI Taxonomy" id="2175091"/>
    <lineage>
        <taxon>Bacteria</taxon>
        <taxon>Pseudomonadati</taxon>
        <taxon>Bacteroidota</taxon>
        <taxon>Flavobacteriia</taxon>
        <taxon>Flavobacteriales</taxon>
        <taxon>Flavobacteriaceae</taxon>
        <taxon>Flavobacterium</taxon>
    </lineage>
</organism>
<dbReference type="REBASE" id="250746">
    <property type="entry name" value="Fsp59ORF9840P"/>
</dbReference>
<sequence length="372" mass="42253">MNKDFKTPPKSIKMLTSSESLVDYFSELVGTPFILTGRTRTDGSNIRKLVASILEKHPLPELAKVEQFEIVPPRGKGVPKIVIEFIDTYIVTSGTSYNLQVWNRIPAAESLLIKYESGESLKCTNVRFVFVRIDTIKSIIASVIILTPEYIENRFGKFGKPTIKHQLLISGKVRKEIYARKDKILSFPDSKKLSYYIRHEYIAPKSGMVEEPDIKHLFSIALLKKMVAEELIGFKLDAASTKNRGQALEKKVLELLGYEIKESDLLYGAFPDIRNQLLEVKVQDSPTVDLGKFSPEKEEIVIDESRLTTFDVRYLIALTNRETEIIEGIILAPGEKLGELFSYVSAESYKCQRTIPMAFFDNYYGKSVFNPD</sequence>
<dbReference type="RefSeq" id="WP_108778099.1">
    <property type="nucleotide sequence ID" value="NZ_CP029186.1"/>
</dbReference>
<gene>
    <name evidence="1" type="ORF">HYN59_09845</name>
</gene>